<evidence type="ECO:0000313" key="3">
    <source>
        <dbReference type="Proteomes" id="UP000010420"/>
    </source>
</evidence>
<accession>L1QGF8</accession>
<dbReference type="EMBL" id="AMEZ01000048">
    <property type="protein sequence ID" value="EKY27053.1"/>
    <property type="molecule type" value="Genomic_DNA"/>
</dbReference>
<dbReference type="STRING" id="545697.HMPREF0216_01656"/>
<dbReference type="eggNOG" id="COG2810">
    <property type="taxonomic scope" value="Bacteria"/>
</dbReference>
<evidence type="ECO:0000256" key="1">
    <source>
        <dbReference type="SAM" id="MobiDB-lite"/>
    </source>
</evidence>
<feature type="compositionally biased region" description="Basic and acidic residues" evidence="1">
    <location>
        <begin position="122"/>
        <end position="153"/>
    </location>
</feature>
<dbReference type="RefSeq" id="WP_005213194.1">
    <property type="nucleotide sequence ID" value="NZ_KB291640.1"/>
</dbReference>
<protein>
    <recommendedName>
        <fullName evidence="4">Viral A-type inclusion protein</fullName>
    </recommendedName>
</protein>
<dbReference type="PATRIC" id="fig|545697.3.peg.1631"/>
<evidence type="ECO:0008006" key="4">
    <source>
        <dbReference type="Google" id="ProtNLM"/>
    </source>
</evidence>
<dbReference type="HOGENOM" id="CLU_1080543_0_0_9"/>
<gene>
    <name evidence="2" type="ORF">HMPREF0216_01656</name>
</gene>
<evidence type="ECO:0000313" key="2">
    <source>
        <dbReference type="EMBL" id="EKY27053.1"/>
    </source>
</evidence>
<reference evidence="2 3" key="1">
    <citation type="submission" date="2012-05" db="EMBL/GenBank/DDBJ databases">
        <authorList>
            <person name="Weinstock G."/>
            <person name="Sodergren E."/>
            <person name="Lobos E.A."/>
            <person name="Fulton L."/>
            <person name="Fulton R."/>
            <person name="Courtney L."/>
            <person name="Fronick C."/>
            <person name="O'Laughlin M."/>
            <person name="Godfrey J."/>
            <person name="Wilson R.M."/>
            <person name="Miner T."/>
            <person name="Farmer C."/>
            <person name="Delehaunty K."/>
            <person name="Cordes M."/>
            <person name="Minx P."/>
            <person name="Tomlinson C."/>
            <person name="Chen J."/>
            <person name="Wollam A."/>
            <person name="Pepin K.H."/>
            <person name="Bhonagiri V."/>
            <person name="Zhang X."/>
            <person name="Suruliraj S."/>
            <person name="Warren W."/>
            <person name="Mitreva M."/>
            <person name="Mardis E.R."/>
            <person name="Wilson R.K."/>
        </authorList>
    </citation>
    <scope>NUCLEOTIDE SEQUENCE [LARGE SCALE GENOMIC DNA]</scope>
    <source>
        <strain evidence="2 3">DSM 1785</strain>
    </source>
</reference>
<dbReference type="Proteomes" id="UP000010420">
    <property type="component" value="Unassembled WGS sequence"/>
</dbReference>
<sequence length="257" mass="30332">MAMKKFNIFAGDNNEKEAFFKENNNDILVKDQKESEIIDVTLMSYIRDEFPEVAEKIKESLKGLKDTLEESIDYIEEKSSNIVKEDRNFTLSGKYRETSMELYNIANNIKNYIEWMENADDTNDKKDDNDKNNGKKDEKDSLEEKKNEIDSKGGNEVLLEKDDEENTAIYEDFTSKEPRLFKLDNHKVEVENWDDMIVKTAAVLTKNYKGNKFLKFKNNNKVKVVKRKSKQNEFRDTIIEMLRDYNVSLHNYRVILK</sequence>
<organism evidence="2 3">
    <name type="scientific">Clostridium celatum DSM 1785</name>
    <dbReference type="NCBI Taxonomy" id="545697"/>
    <lineage>
        <taxon>Bacteria</taxon>
        <taxon>Bacillati</taxon>
        <taxon>Bacillota</taxon>
        <taxon>Clostridia</taxon>
        <taxon>Eubacteriales</taxon>
        <taxon>Clostridiaceae</taxon>
        <taxon>Clostridium</taxon>
    </lineage>
</organism>
<keyword evidence="3" id="KW-1185">Reference proteome</keyword>
<dbReference type="OrthoDB" id="1937047at2"/>
<feature type="region of interest" description="Disordered" evidence="1">
    <location>
        <begin position="121"/>
        <end position="156"/>
    </location>
</feature>
<comment type="caution">
    <text evidence="2">The sequence shown here is derived from an EMBL/GenBank/DDBJ whole genome shotgun (WGS) entry which is preliminary data.</text>
</comment>
<name>L1QGF8_9CLOT</name>
<proteinExistence type="predicted"/>
<dbReference type="AlphaFoldDB" id="L1QGF8"/>